<organism evidence="2 3">
    <name type="scientific">Paenibacillus antibioticophila</name>
    <dbReference type="NCBI Taxonomy" id="1274374"/>
    <lineage>
        <taxon>Bacteria</taxon>
        <taxon>Bacillati</taxon>
        <taxon>Bacillota</taxon>
        <taxon>Bacilli</taxon>
        <taxon>Bacillales</taxon>
        <taxon>Paenibacillaceae</taxon>
        <taxon>Paenibacillus</taxon>
    </lineage>
</organism>
<proteinExistence type="predicted"/>
<dbReference type="EMBL" id="BORR01000004">
    <property type="protein sequence ID" value="GIO36556.1"/>
    <property type="molecule type" value="Genomic_DNA"/>
</dbReference>
<evidence type="ECO:0000313" key="2">
    <source>
        <dbReference type="EMBL" id="GIO36556.1"/>
    </source>
</evidence>
<accession>A0A919XQH8</accession>
<comment type="caution">
    <text evidence="2">The sequence shown here is derived from an EMBL/GenBank/DDBJ whole genome shotgun (WGS) entry which is preliminary data.</text>
</comment>
<dbReference type="RefSeq" id="WP_212938902.1">
    <property type="nucleotide sequence ID" value="NZ_BORR01000004.1"/>
</dbReference>
<name>A0A919XQH8_9BACL</name>
<sequence>MRQSYWELAEDIVKEFDTFHLRKSDISILVSVELLIIGCHKIDLSFNIEQAWSLLVGYNEPFLPNLAEITTITRMRILFPELRHKKVLLRRLARYRELNPDYRMFNVNDEGIAIYLSPKFKPDRTVIYRRILEENIPFKLSTRPLAVSGDFKYSRRIRGGQTIDFIGTIPESLLKDTTESFPVYHSKKLLTLSLPYDGSSLAQEMDACLNGDGMWESRAQQVILEPVAGDERELIYQGNIHIGGGLGAGKSTFMMLETYRLVKKHGAKVGFIEGSVAQVLGRVKELRRLGIHAVPVIGRSSRSKHQQDYLFANMHQVLQIGDWMDFNHESLRHISDICLIKSLTTPIDEERNKPYPCLQLQQDDNRALCPLAHKCGVYRDFAALRDAEVWVTTASSVLKSRIPELIDPYARTVFEAMHDLLDVIFVDEADQVQKQFDEAFLTEYNVFGSTEDIFEKLRSDSNQLTNGEYGQYAGDSAIVEWNDRLRMLEHMVWRIYAKLNDSHTLRTHIQGNLIRVAGLAGTISGKLATEANEQKRIFKWLMEYASDPYKDKRLSVIANELIDTDSPERKQLWIDVLISKLKGVIKPRVKKSLLYAQFEFFIYLCRVEENIKYILTAFPMIQVKLGLTIDFSPLFTMQKDYQAFMKEAMTGVTLGYRYELPEGKKSGKFKLIEYTAIGRLLLNEWHQLYRDSDSKEGPAVVFLSGTSHAPKSAHYDLETSARWLLSAGRSSSNIQLYYKPVLDITNGEFYAVSGIQDKEQRSQNLSGMVRKLKSDINFDLQYWGNKGPSRRMLLVVNSYEDVETVRQVFADDPVWDKRYMALGRDAELKADELSRSLIESFYQQSAEVLIVPLLSVGRGYNILDQEGGALFGSVYFLVRPYPIPNDLKYLVQILHAFLPKYMKRIQNEGLRYEPAINKLRQISSGKLESMYMKPDYWSLLHDDEREMMGWYTFVPVWQMIGRLLRGGRDARVFFCDAKFNAKPARNKSGLSMLSVWKKIMTGNRNDILFQSLYGPFIQAIMQMKMEDEDDED</sequence>
<reference evidence="2 3" key="1">
    <citation type="submission" date="2021-03" db="EMBL/GenBank/DDBJ databases">
        <title>Antimicrobial resistance genes in bacteria isolated from Japanese honey, and their potential for conferring macrolide and lincosamide resistance in the American foulbrood pathogen Paenibacillus larvae.</title>
        <authorList>
            <person name="Okamoto M."/>
            <person name="Kumagai M."/>
            <person name="Kanamori H."/>
            <person name="Takamatsu D."/>
        </authorList>
    </citation>
    <scope>NUCLEOTIDE SEQUENCE [LARGE SCALE GENOMIC DNA]</scope>
    <source>
        <strain evidence="2 3">J41TS12</strain>
    </source>
</reference>
<feature type="domain" description="pPIWI-RE three-gene island" evidence="1">
    <location>
        <begin position="25"/>
        <end position="170"/>
    </location>
</feature>
<dbReference type="AlphaFoldDB" id="A0A919XQH8"/>
<dbReference type="InterPro" id="IPR055254">
    <property type="entry name" value="pPIWI_RE_Z"/>
</dbReference>
<keyword evidence="3" id="KW-1185">Reference proteome</keyword>
<gene>
    <name evidence="2" type="ORF">J41TS12_14170</name>
</gene>
<evidence type="ECO:0000313" key="3">
    <source>
        <dbReference type="Proteomes" id="UP000681162"/>
    </source>
</evidence>
<dbReference type="Pfam" id="PF18155">
    <property type="entry name" value="pPIWI_RE_Z"/>
    <property type="match status" value="1"/>
</dbReference>
<evidence type="ECO:0000259" key="1">
    <source>
        <dbReference type="Pfam" id="PF18155"/>
    </source>
</evidence>
<dbReference type="Proteomes" id="UP000681162">
    <property type="component" value="Unassembled WGS sequence"/>
</dbReference>
<protein>
    <recommendedName>
        <fullName evidence="1">pPIWI-RE three-gene island domain-containing protein</fullName>
    </recommendedName>
</protein>